<evidence type="ECO:0000313" key="2">
    <source>
        <dbReference type="Proteomes" id="UP000196694"/>
    </source>
</evidence>
<sequence>MQRSVDVQELSREIESILSLVDDISRQLLYFKTSLFNGSLEDTLSSLAKHLDNIGRIGITDAYIYAEKARLLLRYVRAYRMRAEQLHTLRRLSDVRDDVASHIADIRAFVNRLKIYFIG</sequence>
<organism evidence="1 2">
    <name type="scientific">Pyrodictium delaneyi</name>
    <dbReference type="NCBI Taxonomy" id="1273541"/>
    <lineage>
        <taxon>Archaea</taxon>
        <taxon>Thermoproteota</taxon>
        <taxon>Thermoprotei</taxon>
        <taxon>Desulfurococcales</taxon>
        <taxon>Pyrodictiaceae</taxon>
        <taxon>Pyrodictium</taxon>
    </lineage>
</organism>
<comment type="caution">
    <text evidence="1">The sequence shown here is derived from an EMBL/GenBank/DDBJ whole genome shotgun (WGS) entry which is preliminary data.</text>
</comment>
<dbReference type="Proteomes" id="UP000196694">
    <property type="component" value="Unassembled WGS sequence"/>
</dbReference>
<dbReference type="AlphaFoldDB" id="A0A211YQ44"/>
<name>A0A211YQ44_9CREN</name>
<accession>A0A211YQ44</accession>
<evidence type="ECO:0000313" key="1">
    <source>
        <dbReference type="EMBL" id="OWJ55034.1"/>
    </source>
</evidence>
<proteinExistence type="predicted"/>
<protein>
    <submittedName>
        <fullName evidence="1">Uncharacterized protein</fullName>
    </submittedName>
</protein>
<gene>
    <name evidence="1" type="ORF">Pdsh_04900</name>
</gene>
<keyword evidence="2" id="KW-1185">Reference proteome</keyword>
<reference evidence="1 2" key="1">
    <citation type="submission" date="2017-05" db="EMBL/GenBank/DDBJ databases">
        <title>The draft genome of the hyperthermophilic archaeon 'Pyrodictium delaneyi strain Hulk', an iron and nitrate reducer, reveals the capacity for sulfate reduction.</title>
        <authorList>
            <person name="Demey L.M."/>
            <person name="Miller C."/>
            <person name="Manzella M."/>
            <person name="Reguera G."/>
            <person name="Kashefi K."/>
        </authorList>
    </citation>
    <scope>NUCLEOTIDE SEQUENCE [LARGE SCALE GENOMIC DNA]</scope>
    <source>
        <strain evidence="1 2">Hulk</strain>
    </source>
</reference>
<dbReference type="EMBL" id="NCQP01000002">
    <property type="protein sequence ID" value="OWJ55034.1"/>
    <property type="molecule type" value="Genomic_DNA"/>
</dbReference>